<evidence type="ECO:0000256" key="1">
    <source>
        <dbReference type="SAM" id="Phobius"/>
    </source>
</evidence>
<feature type="transmembrane region" description="Helical" evidence="1">
    <location>
        <begin position="404"/>
        <end position="425"/>
    </location>
</feature>
<evidence type="ECO:0000313" key="3">
    <source>
        <dbReference type="EMBL" id="GAA6167390.1"/>
    </source>
</evidence>
<evidence type="ECO:0000259" key="2">
    <source>
        <dbReference type="Pfam" id="PF13460"/>
    </source>
</evidence>
<dbReference type="PANTHER" id="PTHR12126:SF11">
    <property type="entry name" value="NADH DEHYDROGENASE [UBIQUINONE] 1 ALPHA SUBCOMPLEX SUBUNIT 9, MITOCHONDRIAL"/>
    <property type="match status" value="1"/>
</dbReference>
<feature type="domain" description="NAD(P)-binding" evidence="2">
    <location>
        <begin position="7"/>
        <end position="151"/>
    </location>
</feature>
<name>A0ABQ0A6V9_9GAMM</name>
<reference evidence="3 4" key="1">
    <citation type="submission" date="2024-04" db="EMBL/GenBank/DDBJ databases">
        <title>Draft genome sequence of Sessilibacter corallicola NBRC 116591.</title>
        <authorList>
            <person name="Miyakawa T."/>
            <person name="Kusuya Y."/>
            <person name="Miura T."/>
        </authorList>
    </citation>
    <scope>NUCLEOTIDE SEQUENCE [LARGE SCALE GENOMIC DNA]</scope>
    <source>
        <strain evidence="3 4">KU-00831-HH</strain>
    </source>
</reference>
<dbReference type="SUPFAM" id="SSF51735">
    <property type="entry name" value="NAD(P)-binding Rossmann-fold domains"/>
    <property type="match status" value="1"/>
</dbReference>
<organism evidence="3 4">
    <name type="scientific">Sessilibacter corallicola</name>
    <dbReference type="NCBI Taxonomy" id="2904075"/>
    <lineage>
        <taxon>Bacteria</taxon>
        <taxon>Pseudomonadati</taxon>
        <taxon>Pseudomonadota</taxon>
        <taxon>Gammaproteobacteria</taxon>
        <taxon>Cellvibrionales</taxon>
        <taxon>Cellvibrionaceae</taxon>
        <taxon>Sessilibacter</taxon>
    </lineage>
</organism>
<dbReference type="Pfam" id="PF13460">
    <property type="entry name" value="NAD_binding_10"/>
    <property type="match status" value="1"/>
</dbReference>
<dbReference type="InterPro" id="IPR036291">
    <property type="entry name" value="NAD(P)-bd_dom_sf"/>
</dbReference>
<dbReference type="InterPro" id="IPR051207">
    <property type="entry name" value="ComplexI_NDUFA9_subunit"/>
</dbReference>
<keyword evidence="1" id="KW-0472">Membrane</keyword>
<accession>A0ABQ0A6V9</accession>
<sequence>MRILITGATGFIGKNLIPKLIDDGHTVIACARNPASLKNQHARVHTLAVDFSEDCTPSMWIPRLNNIDIVINAVGTIKEQQNQTFHQVHTETPIALFKACECVGIQYVIQISALGADENALSDYHISKFKADQYLRNSSLNWTIILPSIIYGPGAKSMALFKAVAALPKIPLIDSGDQLIQPIHVDDVTQAITYLVNKPFNTNKNLEFVGPEPISLKNLYTQLRNSLGLSAPQFFTPIQFSFILTVILKTGLLQNTPISNESIGMLKRGNTGNPQAFVNEFGFTPQSIDRALEQHPTNQADRWHAKLFFIGPLLRVTIALLWIFTGITSAFIFPIETSYKMLTDVGLSTRFQPLMLYGAALVDVSLGVAMLLRIHLKTTVIIQIIIILAYTFIISVWLPHHWIHPFGAITKNFPLIIATYVMLILEED</sequence>
<dbReference type="InterPro" id="IPR025695">
    <property type="entry name" value="DoxX-like"/>
</dbReference>
<dbReference type="Pfam" id="PF13781">
    <property type="entry name" value="DoxX_3"/>
    <property type="match status" value="1"/>
</dbReference>
<dbReference type="EMBL" id="BAABWN010000003">
    <property type="protein sequence ID" value="GAA6167390.1"/>
    <property type="molecule type" value="Genomic_DNA"/>
</dbReference>
<keyword evidence="1" id="KW-0812">Transmembrane</keyword>
<gene>
    <name evidence="3" type="ORF">NBRC116591_12000</name>
</gene>
<proteinExistence type="predicted"/>
<feature type="transmembrane region" description="Helical" evidence="1">
    <location>
        <begin position="379"/>
        <end position="398"/>
    </location>
</feature>
<feature type="transmembrane region" description="Helical" evidence="1">
    <location>
        <begin position="354"/>
        <end position="372"/>
    </location>
</feature>
<protein>
    <submittedName>
        <fullName evidence="3">NAD(P)H-binding protein</fullName>
    </submittedName>
</protein>
<keyword evidence="1" id="KW-1133">Transmembrane helix</keyword>
<evidence type="ECO:0000313" key="4">
    <source>
        <dbReference type="Proteomes" id="UP001465153"/>
    </source>
</evidence>
<dbReference type="PANTHER" id="PTHR12126">
    <property type="entry name" value="NADH-UBIQUINONE OXIDOREDUCTASE 39 KDA SUBUNIT-RELATED"/>
    <property type="match status" value="1"/>
</dbReference>
<keyword evidence="4" id="KW-1185">Reference proteome</keyword>
<dbReference type="Proteomes" id="UP001465153">
    <property type="component" value="Unassembled WGS sequence"/>
</dbReference>
<dbReference type="RefSeq" id="WP_353302044.1">
    <property type="nucleotide sequence ID" value="NZ_BAABWN010000003.1"/>
</dbReference>
<comment type="caution">
    <text evidence="3">The sequence shown here is derived from an EMBL/GenBank/DDBJ whole genome shotgun (WGS) entry which is preliminary data.</text>
</comment>
<dbReference type="InterPro" id="IPR016040">
    <property type="entry name" value="NAD(P)-bd_dom"/>
</dbReference>
<dbReference type="Gene3D" id="3.40.50.720">
    <property type="entry name" value="NAD(P)-binding Rossmann-like Domain"/>
    <property type="match status" value="1"/>
</dbReference>
<feature type="transmembrane region" description="Helical" evidence="1">
    <location>
        <begin position="312"/>
        <end position="334"/>
    </location>
</feature>